<organism evidence="1 2">
    <name type="scientific">Pseudomonas lactucae</name>
    <dbReference type="NCBI Taxonomy" id="2813360"/>
    <lineage>
        <taxon>Bacteria</taxon>
        <taxon>Pseudomonadati</taxon>
        <taxon>Pseudomonadota</taxon>
        <taxon>Gammaproteobacteria</taxon>
        <taxon>Pseudomonadales</taxon>
        <taxon>Pseudomonadaceae</taxon>
        <taxon>Pseudomonas</taxon>
    </lineage>
</organism>
<gene>
    <name evidence="1" type="ORF">JWR99_06470</name>
</gene>
<evidence type="ECO:0000313" key="1">
    <source>
        <dbReference type="EMBL" id="MBN2975642.1"/>
    </source>
</evidence>
<reference evidence="1 2" key="2">
    <citation type="journal article" date="2023" name="Plant Pathol.">
        <title>Dismantling and reorganizing Pseudomonas marginalis sensu#lato.</title>
        <authorList>
            <person name="Sawada H."/>
            <person name="Fujikawa T."/>
            <person name="Satou M."/>
        </authorList>
    </citation>
    <scope>NUCLEOTIDE SEQUENCE [LARGE SCALE GENOMIC DNA]</scope>
    <source>
        <strain evidence="1 2">MAFF 301381</strain>
    </source>
</reference>
<reference evidence="1 2" key="1">
    <citation type="journal article" date="2021" name="Int. J. Syst. Evol. Microbiol.">
        <title>Pseudomonas lactucae sp. nov., a pathogen causing bacterial rot of lettuce in Japan.</title>
        <authorList>
            <person name="Sawada H."/>
            <person name="Fujikawa T."/>
            <person name="Satou M."/>
        </authorList>
    </citation>
    <scope>NUCLEOTIDE SEQUENCE [LARGE SCALE GENOMIC DNA]</scope>
    <source>
        <strain evidence="1 2">MAFF 301381</strain>
    </source>
</reference>
<dbReference type="Proteomes" id="UP001154860">
    <property type="component" value="Unassembled WGS sequence"/>
</dbReference>
<dbReference type="RefSeq" id="WP_205491385.1">
    <property type="nucleotide sequence ID" value="NZ_JAFHKI010000148.1"/>
</dbReference>
<protein>
    <submittedName>
        <fullName evidence="1">Uncharacterized protein</fullName>
    </submittedName>
</protein>
<proteinExistence type="predicted"/>
<keyword evidence="2" id="KW-1185">Reference proteome</keyword>
<sequence length="77" mass="8891">MKTVKFDATVLTDGQRRRLAEQKQVRSCFINPILAHQVEQTLKAVDELKEQGTKPERIWFVERQGVGTICVAEWMGF</sequence>
<comment type="caution">
    <text evidence="1">The sequence shown here is derived from an EMBL/GenBank/DDBJ whole genome shotgun (WGS) entry which is preliminary data.</text>
</comment>
<name>A0A9X0Y9C1_9PSED</name>
<evidence type="ECO:0000313" key="2">
    <source>
        <dbReference type="Proteomes" id="UP001154860"/>
    </source>
</evidence>
<dbReference type="AlphaFoldDB" id="A0A9X0Y9C1"/>
<dbReference type="EMBL" id="JAFHKJ010000026">
    <property type="protein sequence ID" value="MBN2975642.1"/>
    <property type="molecule type" value="Genomic_DNA"/>
</dbReference>
<accession>A0A9X0Y9C1</accession>